<dbReference type="AlphaFoldDB" id="A0A2M4DM66"/>
<organism evidence="1">
    <name type="scientific">Anopheles darlingi</name>
    <name type="common">Mosquito</name>
    <dbReference type="NCBI Taxonomy" id="43151"/>
    <lineage>
        <taxon>Eukaryota</taxon>
        <taxon>Metazoa</taxon>
        <taxon>Ecdysozoa</taxon>
        <taxon>Arthropoda</taxon>
        <taxon>Hexapoda</taxon>
        <taxon>Insecta</taxon>
        <taxon>Pterygota</taxon>
        <taxon>Neoptera</taxon>
        <taxon>Endopterygota</taxon>
        <taxon>Diptera</taxon>
        <taxon>Nematocera</taxon>
        <taxon>Culicoidea</taxon>
        <taxon>Culicidae</taxon>
        <taxon>Anophelinae</taxon>
        <taxon>Anopheles</taxon>
    </lineage>
</organism>
<name>A0A2M4DM66_ANODA</name>
<proteinExistence type="predicted"/>
<dbReference type="EMBL" id="GGFL01014482">
    <property type="protein sequence ID" value="MBW78660.1"/>
    <property type="molecule type" value="Transcribed_RNA"/>
</dbReference>
<evidence type="ECO:0000313" key="1">
    <source>
        <dbReference type="EMBL" id="MBW78660.1"/>
    </source>
</evidence>
<accession>A0A2M4DM66</accession>
<reference evidence="1" key="1">
    <citation type="submission" date="2018-01" db="EMBL/GenBank/DDBJ databases">
        <title>An insight into the sialome of Amazonian anophelines.</title>
        <authorList>
            <person name="Ribeiro J.M."/>
            <person name="Scarpassa V."/>
            <person name="Calvo E."/>
        </authorList>
    </citation>
    <scope>NUCLEOTIDE SEQUENCE</scope>
</reference>
<sequence>MDGVGDSITVLLCGVVVVWGVGRVLCVTSITRFVAGPPESAAVCVCVCVRAMTTPPTTGDDHHPLVYSSAAFYSPTMMTDHYSG</sequence>
<protein>
    <submittedName>
        <fullName evidence="1">Putative secreted protein</fullName>
    </submittedName>
</protein>